<proteinExistence type="predicted"/>
<reference evidence="1" key="1">
    <citation type="journal article" date="2014" name="Front. Microbiol.">
        <title>High frequency of phylogenetically diverse reductive dehalogenase-homologous genes in deep subseafloor sedimentary metagenomes.</title>
        <authorList>
            <person name="Kawai M."/>
            <person name="Futagami T."/>
            <person name="Toyoda A."/>
            <person name="Takaki Y."/>
            <person name="Nishi S."/>
            <person name="Hori S."/>
            <person name="Arai W."/>
            <person name="Tsubouchi T."/>
            <person name="Morono Y."/>
            <person name="Uchiyama I."/>
            <person name="Ito T."/>
            <person name="Fujiyama A."/>
            <person name="Inagaki F."/>
            <person name="Takami H."/>
        </authorList>
    </citation>
    <scope>NUCLEOTIDE SEQUENCE</scope>
    <source>
        <strain evidence="1">Expedition CK06-06</strain>
    </source>
</reference>
<name>X1CLL2_9ZZZZ</name>
<comment type="caution">
    <text evidence="1">The sequence shown here is derived from an EMBL/GenBank/DDBJ whole genome shotgun (WGS) entry which is preliminary data.</text>
</comment>
<protein>
    <submittedName>
        <fullName evidence="1">Uncharacterized protein</fullName>
    </submittedName>
</protein>
<dbReference type="AlphaFoldDB" id="X1CLL2"/>
<organism evidence="1">
    <name type="scientific">marine sediment metagenome</name>
    <dbReference type="NCBI Taxonomy" id="412755"/>
    <lineage>
        <taxon>unclassified sequences</taxon>
        <taxon>metagenomes</taxon>
        <taxon>ecological metagenomes</taxon>
    </lineage>
</organism>
<evidence type="ECO:0000313" key="1">
    <source>
        <dbReference type="EMBL" id="GAG85101.1"/>
    </source>
</evidence>
<gene>
    <name evidence="1" type="ORF">S01H4_22130</name>
</gene>
<sequence length="68" mass="7752">MTKKIDETQLIKDFHKGMNYAEIALELKCSIGTDSLYTPLTNSIRFIPVISISIYSFSLNYSLNFEPS</sequence>
<dbReference type="EMBL" id="BART01010100">
    <property type="protein sequence ID" value="GAG85101.1"/>
    <property type="molecule type" value="Genomic_DNA"/>
</dbReference>
<accession>X1CLL2</accession>